<comment type="similarity">
    <text evidence="3">Belongs to the peptidase M50B family.</text>
</comment>
<feature type="domain" description="Peptidase M50" evidence="12">
    <location>
        <begin position="15"/>
        <end position="338"/>
    </location>
</feature>
<evidence type="ECO:0000256" key="8">
    <source>
        <dbReference type="ARBA" id="ARBA00022989"/>
    </source>
</evidence>
<comment type="subcellular location">
    <subcellularLocation>
        <location evidence="2">Membrane</location>
        <topology evidence="2">Multi-pass membrane protein</topology>
    </subcellularLocation>
</comment>
<dbReference type="InterPro" id="IPR008915">
    <property type="entry name" value="Peptidase_M50"/>
</dbReference>
<organism evidence="13 14">
    <name type="scientific">Holospora undulata HU1</name>
    <dbReference type="NCBI Taxonomy" id="1321371"/>
    <lineage>
        <taxon>Bacteria</taxon>
        <taxon>Pseudomonadati</taxon>
        <taxon>Pseudomonadota</taxon>
        <taxon>Alphaproteobacteria</taxon>
        <taxon>Holosporales</taxon>
        <taxon>Holosporaceae</taxon>
        <taxon>Holospora</taxon>
    </lineage>
</organism>
<dbReference type="CDD" id="cd06163">
    <property type="entry name" value="S2P-M50_PDZ_RseP-like"/>
    <property type="match status" value="1"/>
</dbReference>
<evidence type="ECO:0000256" key="3">
    <source>
        <dbReference type="ARBA" id="ARBA00007931"/>
    </source>
</evidence>
<feature type="transmembrane region" description="Helical" evidence="11">
    <location>
        <begin position="105"/>
        <end position="132"/>
    </location>
</feature>
<evidence type="ECO:0000259" key="12">
    <source>
        <dbReference type="Pfam" id="PF02163"/>
    </source>
</evidence>
<keyword evidence="9 13" id="KW-0482">Metalloprotease</keyword>
<comment type="caution">
    <text evidence="13">The sequence shown here is derived from an EMBL/GenBank/DDBJ whole genome shotgun (WGS) entry which is preliminary data.</text>
</comment>
<evidence type="ECO:0000256" key="7">
    <source>
        <dbReference type="ARBA" id="ARBA00022833"/>
    </source>
</evidence>
<evidence type="ECO:0000256" key="4">
    <source>
        <dbReference type="ARBA" id="ARBA00022670"/>
    </source>
</evidence>
<dbReference type="GO" id="GO:0006508">
    <property type="term" value="P:proteolysis"/>
    <property type="evidence" value="ECO:0007669"/>
    <property type="project" value="UniProtKB-KW"/>
</dbReference>
<protein>
    <submittedName>
        <fullName evidence="13">Metalloprotease MmpA</fullName>
    </submittedName>
</protein>
<sequence>MLLNLYSLVKTIFSFVLVICPLVIFHELGHYLAARWQGVSIESFSIGFGPALYQWKDKNGTVWKISPYLLGGYVKFLGDEDPSGLTTKDSDEQSSITNKKPWQKIIIAFAGPFANYLLAFGLIATMVLTVGLPDLNEPIIGKVSESSPAKGVLFPKDKILQIQDHPIGSFQDILSVLESTPLRNTLHFNVYRDDEVVEVDLKSEKTPSLNEVWKGNVGITPGCTWKKVPTESYIGSIFTVFINESKRPLEIFKKSNMTNLSGPLGIAHQARDVLEQKDPGMIILLMTSLSIALGFFNLLPIPLLDGGNIVLSVAEWILGRPIPHRFTQVLLWISIFILGLVFLYSSFKDLTRYVIIKNFLSYLFPS</sequence>
<reference evidence="13 14" key="1">
    <citation type="journal article" date="2013" name="Genome Announc.">
        <title>Draft Genome Sequence of Holospora undulata Strain HU1, a Micronucleus-Specific Symbiont of the Ciliate Paramecium caudatum.</title>
        <authorList>
            <person name="Dohra H."/>
            <person name="Suzuki H."/>
            <person name="Suzuki T."/>
            <person name="Tanaka K."/>
            <person name="Fujishima M."/>
        </authorList>
    </citation>
    <scope>NUCLEOTIDE SEQUENCE [LARGE SCALE GENOMIC DNA]</scope>
    <source>
        <strain evidence="13 14">HU1</strain>
    </source>
</reference>
<dbReference type="PANTHER" id="PTHR42837">
    <property type="entry name" value="REGULATOR OF SIGMA-E PROTEASE RSEP"/>
    <property type="match status" value="1"/>
</dbReference>
<dbReference type="InterPro" id="IPR036034">
    <property type="entry name" value="PDZ_sf"/>
</dbReference>
<dbReference type="AlphaFoldDB" id="A0A061JG51"/>
<keyword evidence="8 11" id="KW-1133">Transmembrane helix</keyword>
<gene>
    <name evidence="13" type="ORF">K737_300793</name>
</gene>
<dbReference type="Pfam" id="PF02163">
    <property type="entry name" value="Peptidase_M50"/>
    <property type="match status" value="1"/>
</dbReference>
<keyword evidence="5 11" id="KW-0812">Transmembrane</keyword>
<evidence type="ECO:0000313" key="13">
    <source>
        <dbReference type="EMBL" id="ETZ04790.1"/>
    </source>
</evidence>
<name>A0A061JG51_9PROT</name>
<dbReference type="EMBL" id="ARPM03000149">
    <property type="protein sequence ID" value="ETZ04790.1"/>
    <property type="molecule type" value="Genomic_DNA"/>
</dbReference>
<dbReference type="RefSeq" id="WP_006300452.1">
    <property type="nucleotide sequence ID" value="NZ_ARPM03000149.1"/>
</dbReference>
<dbReference type="GO" id="GO:0004222">
    <property type="term" value="F:metalloendopeptidase activity"/>
    <property type="evidence" value="ECO:0007669"/>
    <property type="project" value="InterPro"/>
</dbReference>
<evidence type="ECO:0000256" key="5">
    <source>
        <dbReference type="ARBA" id="ARBA00022692"/>
    </source>
</evidence>
<evidence type="ECO:0000256" key="1">
    <source>
        <dbReference type="ARBA" id="ARBA00001947"/>
    </source>
</evidence>
<proteinExistence type="inferred from homology"/>
<keyword evidence="6" id="KW-0378">Hydrolase</keyword>
<keyword evidence="4 13" id="KW-0645">Protease</keyword>
<keyword evidence="10 11" id="KW-0472">Membrane</keyword>
<feature type="transmembrane region" description="Helical" evidence="11">
    <location>
        <begin position="329"/>
        <end position="347"/>
    </location>
</feature>
<dbReference type="Proteomes" id="UP000026922">
    <property type="component" value="Unassembled WGS sequence"/>
</dbReference>
<feature type="transmembrane region" description="Helical" evidence="11">
    <location>
        <begin position="12"/>
        <end position="33"/>
    </location>
</feature>
<dbReference type="InterPro" id="IPR004387">
    <property type="entry name" value="Pept_M50_Zn"/>
</dbReference>
<dbReference type="SUPFAM" id="SSF50156">
    <property type="entry name" value="PDZ domain-like"/>
    <property type="match status" value="1"/>
</dbReference>
<evidence type="ECO:0000256" key="11">
    <source>
        <dbReference type="SAM" id="Phobius"/>
    </source>
</evidence>
<evidence type="ECO:0000256" key="2">
    <source>
        <dbReference type="ARBA" id="ARBA00004141"/>
    </source>
</evidence>
<keyword evidence="7" id="KW-0862">Zinc</keyword>
<evidence type="ECO:0000256" key="10">
    <source>
        <dbReference type="ARBA" id="ARBA00023136"/>
    </source>
</evidence>
<dbReference type="Gene3D" id="2.30.42.10">
    <property type="match status" value="1"/>
</dbReference>
<evidence type="ECO:0000313" key="14">
    <source>
        <dbReference type="Proteomes" id="UP000026922"/>
    </source>
</evidence>
<dbReference type="PANTHER" id="PTHR42837:SF2">
    <property type="entry name" value="MEMBRANE METALLOPROTEASE ARASP2, CHLOROPLASTIC-RELATED"/>
    <property type="match status" value="1"/>
</dbReference>
<comment type="cofactor">
    <cofactor evidence="1">
        <name>Zn(2+)</name>
        <dbReference type="ChEBI" id="CHEBI:29105"/>
    </cofactor>
</comment>
<keyword evidence="14" id="KW-1185">Reference proteome</keyword>
<evidence type="ECO:0000256" key="9">
    <source>
        <dbReference type="ARBA" id="ARBA00023049"/>
    </source>
</evidence>
<dbReference type="GO" id="GO:0016020">
    <property type="term" value="C:membrane"/>
    <property type="evidence" value="ECO:0007669"/>
    <property type="project" value="UniProtKB-SubCell"/>
</dbReference>
<evidence type="ECO:0000256" key="6">
    <source>
        <dbReference type="ARBA" id="ARBA00022801"/>
    </source>
</evidence>
<feature type="transmembrane region" description="Helical" evidence="11">
    <location>
        <begin position="281"/>
        <end position="301"/>
    </location>
</feature>
<accession>A0A061JG51</accession>